<evidence type="ECO:0000259" key="13">
    <source>
        <dbReference type="PROSITE" id="PS50262"/>
    </source>
</evidence>
<accession>A0A2B4RM80</accession>
<dbReference type="CDD" id="cd00637">
    <property type="entry name" value="7tm_classA_rhodopsin-like"/>
    <property type="match status" value="1"/>
</dbReference>
<comment type="similarity">
    <text evidence="10">Belongs to the G-protein coupled receptor 1 family.</text>
</comment>
<dbReference type="InterPro" id="IPR017452">
    <property type="entry name" value="GPCR_Rhodpsn_7TM"/>
</dbReference>
<feature type="domain" description="G-protein coupled receptors family 1 profile" evidence="13">
    <location>
        <begin position="43"/>
        <end position="309"/>
    </location>
</feature>
<feature type="transmembrane region" description="Helical" evidence="12">
    <location>
        <begin position="257"/>
        <end position="280"/>
    </location>
</feature>
<evidence type="ECO:0000256" key="7">
    <source>
        <dbReference type="ARBA" id="ARBA00023170"/>
    </source>
</evidence>
<name>A0A2B4RM80_STYPI</name>
<feature type="transmembrane region" description="Helical" evidence="12">
    <location>
        <begin position="691"/>
        <end position="709"/>
    </location>
</feature>
<dbReference type="EMBL" id="LSMT01000473">
    <property type="protein sequence ID" value="PFX17447.1"/>
    <property type="molecule type" value="Genomic_DNA"/>
</dbReference>
<dbReference type="PROSITE" id="PS00237">
    <property type="entry name" value="G_PROTEIN_RECEP_F1_1"/>
    <property type="match status" value="1"/>
</dbReference>
<sequence length="786" mass="86459">MAASLISTNTSSKENSATASIGSYSVLLASCVEILLCLFGTIGNSLTITVICKSKSLQVVSNFLLASLAFADLLVSAVLVPMRASQHMAMYRGTTVPKMVIEIAGFVGRVNIVASISSLAAMSIDRYIALSHPIFYLSSVKFAKGKVSLAIALIWTVALIATFLPKFPGVTDIPFLAFFVGFVLLVTLVIAVTYYKIFKIVSKSIIEHRANRHFAGKVVRLSFLAGLEPKLCRHVDKRQKDKDALIHKGERKAAGTIAFVIGAFIILVYPRIILIFYHFATPETTKSREARFWIRILLYSNSVVNPPLYAWRHNEFKRKFKKFFFKCWRCCLCQKWKLLIISSSNKTSSMPSLPRNEEQAGNGENGQNSISVEEELLSIPNHVHIASKSKLRRPEMEFQCDETAKKKISALELGSKLGIIGNQTDVSQLIHNSLRPPAAGESLSKTVKEWQQELLAYLKIVSPTPTVSKSSFRDARKLFGENLKKKVTLRKSGHLGAYEEISLLQFDPNFTSSEVICRHPSCSINNSEAAKIGSKRDLFLCTTHQQALRENISDLLAKKEIELSTSTKKPEHGHFAGYTSLIGLLEGAYHDAKKFQTLRGKSPLIQEAILNVRNFLIITNCLLNPNGDNLEIALPPVVQILRLILQNPDATNQLGVGLIYILREVIEMILFSFGVIYTWVALALSNPGAQIGFGVGAILGASAFFLGPWSGAPGVAIVGTAGGLIGNGVHGLITGGQRHQELQQFRQRWMEAGGDIPGSGRPNNQYQVYYFEGDVAGGLDLFPADL</sequence>
<dbReference type="OrthoDB" id="6117944at2759"/>
<keyword evidence="8" id="KW-0325">Glycoprotein</keyword>
<proteinExistence type="inferred from homology"/>
<evidence type="ECO:0000256" key="12">
    <source>
        <dbReference type="SAM" id="Phobius"/>
    </source>
</evidence>
<organism evidence="14 15">
    <name type="scientific">Stylophora pistillata</name>
    <name type="common">Smooth cauliflower coral</name>
    <dbReference type="NCBI Taxonomy" id="50429"/>
    <lineage>
        <taxon>Eukaryota</taxon>
        <taxon>Metazoa</taxon>
        <taxon>Cnidaria</taxon>
        <taxon>Anthozoa</taxon>
        <taxon>Hexacorallia</taxon>
        <taxon>Scleractinia</taxon>
        <taxon>Astrocoeniina</taxon>
        <taxon>Pocilloporidae</taxon>
        <taxon>Stylophora</taxon>
    </lineage>
</organism>
<evidence type="ECO:0000256" key="5">
    <source>
        <dbReference type="ARBA" id="ARBA00023040"/>
    </source>
</evidence>
<dbReference type="PANTHER" id="PTHR24246">
    <property type="entry name" value="OLFACTORY RECEPTOR AND ADENOSINE RECEPTOR"/>
    <property type="match status" value="1"/>
</dbReference>
<feature type="region of interest" description="Disordered" evidence="11">
    <location>
        <begin position="346"/>
        <end position="367"/>
    </location>
</feature>
<keyword evidence="4 12" id="KW-1133">Transmembrane helix</keyword>
<feature type="transmembrane region" description="Helical" evidence="12">
    <location>
        <begin position="21"/>
        <end position="43"/>
    </location>
</feature>
<reference evidence="15" key="1">
    <citation type="journal article" date="2017" name="bioRxiv">
        <title>Comparative analysis of the genomes of Stylophora pistillata and Acropora digitifera provides evidence for extensive differences between species of corals.</title>
        <authorList>
            <person name="Voolstra C.R."/>
            <person name="Li Y."/>
            <person name="Liew Y.J."/>
            <person name="Baumgarten S."/>
            <person name="Zoccola D."/>
            <person name="Flot J.-F."/>
            <person name="Tambutte S."/>
            <person name="Allemand D."/>
            <person name="Aranda M."/>
        </authorList>
    </citation>
    <scope>NUCLEOTIDE SEQUENCE [LARGE SCALE GENOMIC DNA]</scope>
</reference>
<dbReference type="PROSITE" id="PS50262">
    <property type="entry name" value="G_PROTEIN_RECEP_F1_2"/>
    <property type="match status" value="1"/>
</dbReference>
<evidence type="ECO:0000256" key="1">
    <source>
        <dbReference type="ARBA" id="ARBA00004651"/>
    </source>
</evidence>
<comment type="caution">
    <text evidence="14">The sequence shown here is derived from an EMBL/GenBank/DDBJ whole genome shotgun (WGS) entry which is preliminary data.</text>
</comment>
<dbReference type="SMART" id="SM01381">
    <property type="entry name" value="7TM_GPCR_Srsx"/>
    <property type="match status" value="1"/>
</dbReference>
<dbReference type="Proteomes" id="UP000225706">
    <property type="component" value="Unassembled WGS sequence"/>
</dbReference>
<evidence type="ECO:0000256" key="4">
    <source>
        <dbReference type="ARBA" id="ARBA00022989"/>
    </source>
</evidence>
<feature type="transmembrane region" description="Helical" evidence="12">
    <location>
        <begin position="665"/>
        <end position="685"/>
    </location>
</feature>
<keyword evidence="6 12" id="KW-0472">Membrane</keyword>
<keyword evidence="3 10" id="KW-0812">Transmembrane</keyword>
<gene>
    <name evidence="14" type="primary">ADRA1B</name>
    <name evidence="14" type="ORF">AWC38_SpisGene18240</name>
</gene>
<evidence type="ECO:0000313" key="15">
    <source>
        <dbReference type="Proteomes" id="UP000225706"/>
    </source>
</evidence>
<protein>
    <submittedName>
        <fullName evidence="14">Alpha-1B adrenergic receptor</fullName>
    </submittedName>
</protein>
<feature type="transmembrane region" description="Helical" evidence="12">
    <location>
        <begin position="147"/>
        <end position="167"/>
    </location>
</feature>
<keyword evidence="7 10" id="KW-0675">Receptor</keyword>
<dbReference type="PRINTS" id="PR00237">
    <property type="entry name" value="GPCRRHODOPSN"/>
</dbReference>
<evidence type="ECO:0000256" key="10">
    <source>
        <dbReference type="RuleBase" id="RU000688"/>
    </source>
</evidence>
<dbReference type="AlphaFoldDB" id="A0A2B4RM80"/>
<dbReference type="PANTHER" id="PTHR24246:SF27">
    <property type="entry name" value="ADENOSINE RECEPTOR, ISOFORM A"/>
    <property type="match status" value="1"/>
</dbReference>
<evidence type="ECO:0000256" key="6">
    <source>
        <dbReference type="ARBA" id="ARBA00023136"/>
    </source>
</evidence>
<feature type="transmembrane region" description="Helical" evidence="12">
    <location>
        <begin position="63"/>
        <end position="82"/>
    </location>
</feature>
<feature type="transmembrane region" description="Helical" evidence="12">
    <location>
        <begin position="173"/>
        <end position="195"/>
    </location>
</feature>
<evidence type="ECO:0000256" key="3">
    <source>
        <dbReference type="ARBA" id="ARBA00022692"/>
    </source>
</evidence>
<dbReference type="Gene3D" id="1.20.1070.10">
    <property type="entry name" value="Rhodopsin 7-helix transmembrane proteins"/>
    <property type="match status" value="1"/>
</dbReference>
<keyword evidence="15" id="KW-1185">Reference proteome</keyword>
<dbReference type="InterPro" id="IPR000276">
    <property type="entry name" value="GPCR_Rhodpsn"/>
</dbReference>
<evidence type="ECO:0000256" key="9">
    <source>
        <dbReference type="ARBA" id="ARBA00023224"/>
    </source>
</evidence>
<evidence type="ECO:0000313" key="14">
    <source>
        <dbReference type="EMBL" id="PFX17447.1"/>
    </source>
</evidence>
<keyword evidence="5 10" id="KW-0297">G-protein coupled receptor</keyword>
<evidence type="ECO:0000256" key="11">
    <source>
        <dbReference type="SAM" id="MobiDB-lite"/>
    </source>
</evidence>
<dbReference type="Pfam" id="PF00001">
    <property type="entry name" value="7tm_1"/>
    <property type="match status" value="2"/>
</dbReference>
<evidence type="ECO:0000256" key="8">
    <source>
        <dbReference type="ARBA" id="ARBA00023180"/>
    </source>
</evidence>
<evidence type="ECO:0000256" key="2">
    <source>
        <dbReference type="ARBA" id="ARBA00022475"/>
    </source>
</evidence>
<keyword evidence="9 10" id="KW-0807">Transducer</keyword>
<dbReference type="SUPFAM" id="SSF81321">
    <property type="entry name" value="Family A G protein-coupled receptor-like"/>
    <property type="match status" value="1"/>
</dbReference>
<keyword evidence="2" id="KW-1003">Cell membrane</keyword>
<dbReference type="GO" id="GO:0005886">
    <property type="term" value="C:plasma membrane"/>
    <property type="evidence" value="ECO:0007669"/>
    <property type="project" value="UniProtKB-SubCell"/>
</dbReference>
<dbReference type="GO" id="GO:0004930">
    <property type="term" value="F:G protein-coupled receptor activity"/>
    <property type="evidence" value="ECO:0007669"/>
    <property type="project" value="UniProtKB-KW"/>
</dbReference>
<comment type="subcellular location">
    <subcellularLocation>
        <location evidence="1">Cell membrane</location>
        <topology evidence="1">Multi-pass membrane protein</topology>
    </subcellularLocation>
</comment>